<feature type="region of interest" description="Disordered" evidence="16">
    <location>
        <begin position="330"/>
        <end position="352"/>
    </location>
</feature>
<comment type="subcellular location">
    <subcellularLocation>
        <location evidence="1">Nucleus</location>
    </subcellularLocation>
</comment>
<evidence type="ECO:0000256" key="9">
    <source>
        <dbReference type="ARBA" id="ARBA00023054"/>
    </source>
</evidence>
<sequence>MYGASGGRAKTERKSGAKEEAGPGGAGGGGNRVELLVFGYACKLFRDDERALAQEQGQHLIPWMGDHKILIDRYDGRGHLHDLSEYDAEYSTWNRDYQLSEEEARIDALCDEERYLALHTDLLEEEARQEEEYKRLSEALAEDGGYNAVGFTYGSDYYDPSEPTEEEEPSKQREKNEAENIEENEEPFVAPVGLNVPPDVELPPTAKMHAIIERTANFVCKQGAQFEIMLKAKQARNSQFDFLRFDHYLNPYYKFIQKAMKEGRYTVPAENRTEEKKKSGVSSDDDDDEGDGSYLHPSLFASKKCNRLEELMKPLKVVDPDHPLAALVRKAQADSPAPTPPSADGSAQPSQAEYAADSTVAAMYYSYYMLPDGTYCLAPPPPGVDVATYYSTLPAGVAVPTSVVCTCVCACACVPGPLLRSALAPVAAIIPPPPDIQPVIDKLAEYVARNGLKFETSVRAKNDQRFEFLQPWHQYNAYYEFKKQFFLQKEGGDSAQAASATEEAPAESAPEKPSDGGEEGVCEDSADAGRGGPPGKKEASSSKTVADGKLVKASFAPISFAIKAKENDLLPLEKNRVKLDDDSDDDEEGKEGQESSSSATNTNPAVTPPCVVVEEKRPQLTQEELEAKQGLLGKLSRILLASSHRKRREASSVPCPLLAGGRPLPTSDIKPPEGPSSKSKDPPREEEKERKKKKHKKRSRTRSRSPKYHSSSKSRPRSHSKAKHCLPSAYRTARRSRSRSRSPRRRAHSPERRREERSVPTAYRMSNSPGVSRKRTRSRSPHEKKKKRRSRSRTESKAGSQSASPSKQATRRHTAHSASISPVESRGSSQERSRGVSQEKDGQISSAIVSSVQSKITQDLMAKVRAMLAASKNMQTSAS</sequence>
<feature type="domain" description="SURP motif" evidence="17">
    <location>
        <begin position="211"/>
        <end position="253"/>
    </location>
</feature>
<dbReference type="Pfam" id="PF01805">
    <property type="entry name" value="Surp"/>
    <property type="match status" value="2"/>
</dbReference>
<dbReference type="FunFam" id="1.10.10.790:FF:000014">
    <property type="entry name" value="Splicing factor SWAP"/>
    <property type="match status" value="1"/>
</dbReference>
<dbReference type="FunFam" id="1.10.10.790:FF:000003">
    <property type="entry name" value="Splicing factor, suppressor of white-apricot homolog"/>
    <property type="match status" value="1"/>
</dbReference>
<dbReference type="Pfam" id="PF09750">
    <property type="entry name" value="DRY_EERY"/>
    <property type="match status" value="1"/>
</dbReference>
<evidence type="ECO:0000256" key="2">
    <source>
        <dbReference type="ARBA" id="ARBA00022491"/>
    </source>
</evidence>
<dbReference type="SUPFAM" id="SSF109905">
    <property type="entry name" value="Surp module (SWAP domain)"/>
    <property type="match status" value="2"/>
</dbReference>
<feature type="region of interest" description="Disordered" evidence="16">
    <location>
        <begin position="575"/>
        <end position="610"/>
    </location>
</feature>
<dbReference type="GO" id="GO:0005634">
    <property type="term" value="C:nucleus"/>
    <property type="evidence" value="ECO:0007669"/>
    <property type="project" value="UniProtKB-SubCell"/>
</dbReference>
<dbReference type="Gene3D" id="1.10.10.790">
    <property type="entry name" value="Surp module"/>
    <property type="match status" value="2"/>
</dbReference>
<dbReference type="InterPro" id="IPR035967">
    <property type="entry name" value="SWAP/Surp_sf"/>
</dbReference>
<evidence type="ECO:0000256" key="14">
    <source>
        <dbReference type="ARBA" id="ARBA00078360"/>
    </source>
</evidence>
<evidence type="ECO:0000256" key="11">
    <source>
        <dbReference type="ARBA" id="ARBA00023187"/>
    </source>
</evidence>
<dbReference type="PROSITE" id="PS50128">
    <property type="entry name" value="SURP"/>
    <property type="match status" value="2"/>
</dbReference>
<keyword evidence="12" id="KW-0539">Nucleus</keyword>
<protein>
    <recommendedName>
        <fullName evidence="13">Splicing factor, suppressor of white-apricot homolog</fullName>
    </recommendedName>
    <alternativeName>
        <fullName evidence="15">Splicing factor, arginine/serine-rich 8</fullName>
    </alternativeName>
    <alternativeName>
        <fullName evidence="14">Suppressor of white apricot protein homolog</fullName>
    </alternativeName>
</protein>
<feature type="compositionally biased region" description="Low complexity" evidence="16">
    <location>
        <begin position="494"/>
        <end position="508"/>
    </location>
</feature>
<evidence type="ECO:0000256" key="1">
    <source>
        <dbReference type="ARBA" id="ARBA00004123"/>
    </source>
</evidence>
<feature type="compositionally biased region" description="Basic and acidic residues" evidence="16">
    <location>
        <begin position="9"/>
        <end position="21"/>
    </location>
</feature>
<feature type="compositionally biased region" description="Acidic residues" evidence="16">
    <location>
        <begin position="516"/>
        <end position="526"/>
    </location>
</feature>
<keyword evidence="4" id="KW-0507">mRNA processing</keyword>
<evidence type="ECO:0000256" key="12">
    <source>
        <dbReference type="ARBA" id="ARBA00023242"/>
    </source>
</evidence>
<keyword evidence="6" id="KW-0694">RNA-binding</keyword>
<organism evidence="18 19">
    <name type="scientific">Neovison vison</name>
    <name type="common">American mink</name>
    <name type="synonym">Mustela vison</name>
    <dbReference type="NCBI Taxonomy" id="452646"/>
    <lineage>
        <taxon>Eukaryota</taxon>
        <taxon>Metazoa</taxon>
        <taxon>Chordata</taxon>
        <taxon>Craniata</taxon>
        <taxon>Vertebrata</taxon>
        <taxon>Euteleostomi</taxon>
        <taxon>Mammalia</taxon>
        <taxon>Eutheria</taxon>
        <taxon>Laurasiatheria</taxon>
        <taxon>Carnivora</taxon>
        <taxon>Caniformia</taxon>
        <taxon>Musteloidea</taxon>
        <taxon>Mustelidae</taxon>
        <taxon>Mustelinae</taxon>
        <taxon>Neogale</taxon>
    </lineage>
</organism>
<feature type="compositionally biased region" description="Basic and acidic residues" evidence="16">
    <location>
        <begin position="169"/>
        <end position="178"/>
    </location>
</feature>
<keyword evidence="3" id="KW-0597">Phosphoprotein</keyword>
<feature type="domain" description="SURP motif" evidence="17">
    <location>
        <begin position="439"/>
        <end position="479"/>
    </location>
</feature>
<evidence type="ECO:0000259" key="17">
    <source>
        <dbReference type="PROSITE" id="PS50128"/>
    </source>
</evidence>
<feature type="compositionally biased region" description="Basic residues" evidence="16">
    <location>
        <begin position="772"/>
        <end position="791"/>
    </location>
</feature>
<evidence type="ECO:0000256" key="7">
    <source>
        <dbReference type="ARBA" id="ARBA00022990"/>
    </source>
</evidence>
<feature type="region of interest" description="Disordered" evidence="16">
    <location>
        <begin position="1"/>
        <end position="27"/>
    </location>
</feature>
<dbReference type="GeneTree" id="ENSGT00940000153892"/>
<dbReference type="AlphaFoldDB" id="A0A8C7C8V3"/>
<evidence type="ECO:0000256" key="16">
    <source>
        <dbReference type="SAM" id="MobiDB-lite"/>
    </source>
</evidence>
<evidence type="ECO:0000256" key="8">
    <source>
        <dbReference type="ARBA" id="ARBA00023015"/>
    </source>
</evidence>
<dbReference type="InterPro" id="IPR000061">
    <property type="entry name" value="Surp"/>
</dbReference>
<evidence type="ECO:0000313" key="18">
    <source>
        <dbReference type="Ensembl" id="ENSNVIP00000029503.1"/>
    </source>
</evidence>
<evidence type="ECO:0000256" key="3">
    <source>
        <dbReference type="ARBA" id="ARBA00022553"/>
    </source>
</evidence>
<dbReference type="InterPro" id="IPR019147">
    <property type="entry name" value="SWAP_N_domain"/>
</dbReference>
<feature type="compositionally biased region" description="Low complexity" evidence="16">
    <location>
        <begin position="843"/>
        <end position="854"/>
    </location>
</feature>
<keyword evidence="9" id="KW-0175">Coiled coil</keyword>
<evidence type="ECO:0000256" key="10">
    <source>
        <dbReference type="ARBA" id="ARBA00023163"/>
    </source>
</evidence>
<name>A0A8C7C8V3_NEOVI</name>
<reference evidence="18" key="2">
    <citation type="submission" date="2025-09" db="UniProtKB">
        <authorList>
            <consortium name="Ensembl"/>
        </authorList>
    </citation>
    <scope>IDENTIFICATION</scope>
</reference>
<reference evidence="18" key="1">
    <citation type="submission" date="2025-08" db="UniProtKB">
        <authorList>
            <consortium name="Ensembl"/>
        </authorList>
    </citation>
    <scope>IDENTIFICATION</scope>
</reference>
<evidence type="ECO:0000256" key="13">
    <source>
        <dbReference type="ARBA" id="ARBA00068355"/>
    </source>
</evidence>
<evidence type="ECO:0000256" key="4">
    <source>
        <dbReference type="ARBA" id="ARBA00022664"/>
    </source>
</evidence>
<feature type="compositionally biased region" description="Basic residues" evidence="16">
    <location>
        <begin position="732"/>
        <end position="747"/>
    </location>
</feature>
<feature type="region of interest" description="Disordered" evidence="16">
    <location>
        <begin position="155"/>
        <end position="184"/>
    </location>
</feature>
<dbReference type="Proteomes" id="UP000694425">
    <property type="component" value="Unplaced"/>
</dbReference>
<proteinExistence type="predicted"/>
<accession>A0A8C7C8V3</accession>
<evidence type="ECO:0000256" key="15">
    <source>
        <dbReference type="ARBA" id="ARBA00079562"/>
    </source>
</evidence>
<dbReference type="InterPro" id="IPR040397">
    <property type="entry name" value="SWAP"/>
</dbReference>
<dbReference type="PANTHER" id="PTHR13161:SF15">
    <property type="entry name" value="SPLICING FACTOR, SUPPRESSOR OF WHITE-APRICOT HOMOLOG"/>
    <property type="match status" value="1"/>
</dbReference>
<keyword evidence="5" id="KW-0677">Repeat</keyword>
<feature type="region of interest" description="Disordered" evidence="16">
    <location>
        <begin position="266"/>
        <end position="295"/>
    </location>
</feature>
<feature type="compositionally biased region" description="Basic and acidic residues" evidence="16">
    <location>
        <begin position="678"/>
        <end position="689"/>
    </location>
</feature>
<keyword evidence="2" id="KW-0678">Repressor</keyword>
<keyword evidence="7" id="KW-0007">Acetylation</keyword>
<feature type="compositionally biased region" description="Basic and acidic residues" evidence="16">
    <location>
        <begin position="829"/>
        <end position="842"/>
    </location>
</feature>
<dbReference type="SMART" id="SM00648">
    <property type="entry name" value="SWAP"/>
    <property type="match status" value="2"/>
</dbReference>
<feature type="compositionally biased region" description="Polar residues" evidence="16">
    <location>
        <begin position="798"/>
        <end position="808"/>
    </location>
</feature>
<feature type="compositionally biased region" description="Basic and acidic residues" evidence="16">
    <location>
        <begin position="748"/>
        <end position="758"/>
    </location>
</feature>
<evidence type="ECO:0000256" key="6">
    <source>
        <dbReference type="ARBA" id="ARBA00022884"/>
    </source>
</evidence>
<dbReference type="GO" id="GO:0000395">
    <property type="term" value="P:mRNA 5'-splice site recognition"/>
    <property type="evidence" value="ECO:0007669"/>
    <property type="project" value="TreeGrafter"/>
</dbReference>
<feature type="region of interest" description="Disordered" evidence="16">
    <location>
        <begin position="492"/>
        <end position="544"/>
    </location>
</feature>
<dbReference type="SMART" id="SM01141">
    <property type="entry name" value="DRY_EERY"/>
    <property type="match status" value="1"/>
</dbReference>
<evidence type="ECO:0000256" key="5">
    <source>
        <dbReference type="ARBA" id="ARBA00022737"/>
    </source>
</evidence>
<evidence type="ECO:0000313" key="19">
    <source>
        <dbReference type="Proteomes" id="UP000694425"/>
    </source>
</evidence>
<keyword evidence="11" id="KW-0508">mRNA splicing</keyword>
<feature type="region of interest" description="Disordered" evidence="16">
    <location>
        <begin position="643"/>
        <end position="855"/>
    </location>
</feature>
<keyword evidence="10" id="KW-0804">Transcription</keyword>
<dbReference type="GO" id="GO:0003723">
    <property type="term" value="F:RNA binding"/>
    <property type="evidence" value="ECO:0007669"/>
    <property type="project" value="UniProtKB-KW"/>
</dbReference>
<feature type="compositionally biased region" description="Basic residues" evidence="16">
    <location>
        <begin position="690"/>
        <end position="724"/>
    </location>
</feature>
<dbReference type="PANTHER" id="PTHR13161">
    <property type="entry name" value="SPLICING FACTOR SUPPRESSOR OF WHITE APRICOT"/>
    <property type="match status" value="1"/>
</dbReference>
<keyword evidence="8" id="KW-0805">Transcription regulation</keyword>
<dbReference type="Ensembl" id="ENSNVIT00000034188.1">
    <property type="protein sequence ID" value="ENSNVIP00000029503.1"/>
    <property type="gene ID" value="ENSNVIG00000022703.1"/>
</dbReference>
<keyword evidence="19" id="KW-1185">Reference proteome</keyword>